<gene>
    <name evidence="1" type="ORF">EYF80_023287</name>
</gene>
<keyword evidence="2" id="KW-1185">Reference proteome</keyword>
<dbReference type="Proteomes" id="UP000314294">
    <property type="component" value="Unassembled WGS sequence"/>
</dbReference>
<evidence type="ECO:0000313" key="1">
    <source>
        <dbReference type="EMBL" id="TNN66494.1"/>
    </source>
</evidence>
<name>A0A4Z2HNG4_9TELE</name>
<dbReference type="AlphaFoldDB" id="A0A4Z2HNG4"/>
<dbReference type="EMBL" id="SRLO01000218">
    <property type="protein sequence ID" value="TNN66494.1"/>
    <property type="molecule type" value="Genomic_DNA"/>
</dbReference>
<protein>
    <submittedName>
        <fullName evidence="1">Uncharacterized protein</fullName>
    </submittedName>
</protein>
<comment type="caution">
    <text evidence="1">The sequence shown here is derived from an EMBL/GenBank/DDBJ whole genome shotgun (WGS) entry which is preliminary data.</text>
</comment>
<organism evidence="1 2">
    <name type="scientific">Liparis tanakae</name>
    <name type="common">Tanaka's snailfish</name>
    <dbReference type="NCBI Taxonomy" id="230148"/>
    <lineage>
        <taxon>Eukaryota</taxon>
        <taxon>Metazoa</taxon>
        <taxon>Chordata</taxon>
        <taxon>Craniata</taxon>
        <taxon>Vertebrata</taxon>
        <taxon>Euteleostomi</taxon>
        <taxon>Actinopterygii</taxon>
        <taxon>Neopterygii</taxon>
        <taxon>Teleostei</taxon>
        <taxon>Neoteleostei</taxon>
        <taxon>Acanthomorphata</taxon>
        <taxon>Eupercaria</taxon>
        <taxon>Perciformes</taxon>
        <taxon>Cottioidei</taxon>
        <taxon>Cottales</taxon>
        <taxon>Liparidae</taxon>
        <taxon>Liparis</taxon>
    </lineage>
</organism>
<accession>A0A4Z2HNG4</accession>
<reference evidence="1 2" key="1">
    <citation type="submission" date="2019-03" db="EMBL/GenBank/DDBJ databases">
        <title>First draft genome of Liparis tanakae, snailfish: a comprehensive survey of snailfish specific genes.</title>
        <authorList>
            <person name="Kim W."/>
            <person name="Song I."/>
            <person name="Jeong J.-H."/>
            <person name="Kim D."/>
            <person name="Kim S."/>
            <person name="Ryu S."/>
            <person name="Song J.Y."/>
            <person name="Lee S.K."/>
        </authorList>
    </citation>
    <scope>NUCLEOTIDE SEQUENCE [LARGE SCALE GENOMIC DNA]</scope>
    <source>
        <tissue evidence="1">Muscle</tissue>
    </source>
</reference>
<evidence type="ECO:0000313" key="2">
    <source>
        <dbReference type="Proteomes" id="UP000314294"/>
    </source>
</evidence>
<sequence>MQPSATLPRGGRPKFEAPLLSTVQQCREHVWVQVRMVEKQVKKVGCRDAVKGLGAGAEVQSSLKDNAHPLLDLTP</sequence>
<proteinExistence type="predicted"/>